<evidence type="ECO:0000259" key="6">
    <source>
        <dbReference type="Pfam" id="PF02826"/>
    </source>
</evidence>
<evidence type="ECO:0000259" key="5">
    <source>
        <dbReference type="Pfam" id="PF00389"/>
    </source>
</evidence>
<proteinExistence type="inferred from homology"/>
<dbReference type="InterPro" id="IPR006140">
    <property type="entry name" value="D-isomer_DH_NAD-bd"/>
</dbReference>
<keyword evidence="2 4" id="KW-0560">Oxidoreductase</keyword>
<dbReference type="GO" id="GO:0016616">
    <property type="term" value="F:oxidoreductase activity, acting on the CH-OH group of donors, NAD or NADP as acceptor"/>
    <property type="evidence" value="ECO:0007669"/>
    <property type="project" value="InterPro"/>
</dbReference>
<evidence type="ECO:0000256" key="1">
    <source>
        <dbReference type="ARBA" id="ARBA00005854"/>
    </source>
</evidence>
<dbReference type="SUPFAM" id="SSF51735">
    <property type="entry name" value="NAD(P)-binding Rossmann-fold domains"/>
    <property type="match status" value="1"/>
</dbReference>
<name>A0A1G9CA26_9RHOB</name>
<dbReference type="PANTHER" id="PTHR42789:SF1">
    <property type="entry name" value="D-ISOMER SPECIFIC 2-HYDROXYACID DEHYDROGENASE FAMILY PROTEIN (AFU_ORTHOLOGUE AFUA_6G10090)"/>
    <property type="match status" value="1"/>
</dbReference>
<dbReference type="InterPro" id="IPR050857">
    <property type="entry name" value="D-2-hydroxyacid_DH"/>
</dbReference>
<organism evidence="7 8">
    <name type="scientific">Meinhardsimonia xiamenensis</name>
    <dbReference type="NCBI Taxonomy" id="990712"/>
    <lineage>
        <taxon>Bacteria</taxon>
        <taxon>Pseudomonadati</taxon>
        <taxon>Pseudomonadota</taxon>
        <taxon>Alphaproteobacteria</taxon>
        <taxon>Rhodobacterales</taxon>
        <taxon>Paracoccaceae</taxon>
        <taxon>Meinhardsimonia</taxon>
    </lineage>
</organism>
<sequence length="326" mass="35717">MKVHILDDWFDTLRHLPSFEKLAGHDVTVWTDHVEDVDKLAERLADAEALVLFRERTPITEELVSRLPKLRLISMRGAYPHVDVEACTRHGIAFASDTSAGRPSVAAAELSFALILAAARGLPEQMASCKAGRWQAGVGQSLEGRTLGIWGFGRLGRRVAQYGRAFDMRVQIWGSEEGRARARSEGFEAAPSREALFETSDFLSLHLRLVPSTRGVVTADDLLRMKPSATLVNTSRAGLVAPGALLAALEAGRPGRIALDVFDVEPLTDPGDPVLSHPRVIATPHIGFVTEDELDRQFSDVYDQINAFAEGRPLNVINPEALRARD</sequence>
<dbReference type="STRING" id="990712.SAMN05216257_10325"/>
<dbReference type="InterPro" id="IPR036291">
    <property type="entry name" value="NAD(P)-bd_dom_sf"/>
</dbReference>
<dbReference type="Gene3D" id="3.40.50.720">
    <property type="entry name" value="NAD(P)-binding Rossmann-like Domain"/>
    <property type="match status" value="2"/>
</dbReference>
<feature type="domain" description="D-isomer specific 2-hydroxyacid dehydrogenase catalytic" evidence="5">
    <location>
        <begin position="17"/>
        <end position="318"/>
    </location>
</feature>
<dbReference type="Pfam" id="PF00389">
    <property type="entry name" value="2-Hacid_dh"/>
    <property type="match status" value="1"/>
</dbReference>
<dbReference type="Proteomes" id="UP000199328">
    <property type="component" value="Unassembled WGS sequence"/>
</dbReference>
<keyword evidence="8" id="KW-1185">Reference proteome</keyword>
<dbReference type="EMBL" id="FNFV01000003">
    <property type="protein sequence ID" value="SDK48274.1"/>
    <property type="molecule type" value="Genomic_DNA"/>
</dbReference>
<keyword evidence="3" id="KW-0520">NAD</keyword>
<evidence type="ECO:0000313" key="7">
    <source>
        <dbReference type="EMBL" id="SDK48274.1"/>
    </source>
</evidence>
<dbReference type="GO" id="GO:0051287">
    <property type="term" value="F:NAD binding"/>
    <property type="evidence" value="ECO:0007669"/>
    <property type="project" value="InterPro"/>
</dbReference>
<dbReference type="CDD" id="cd12169">
    <property type="entry name" value="PGDH_like_1"/>
    <property type="match status" value="1"/>
</dbReference>
<accession>A0A1G9CA26</accession>
<dbReference type="RefSeq" id="WP_092499556.1">
    <property type="nucleotide sequence ID" value="NZ_FNFV01000003.1"/>
</dbReference>
<dbReference type="Pfam" id="PF02826">
    <property type="entry name" value="2-Hacid_dh_C"/>
    <property type="match status" value="1"/>
</dbReference>
<evidence type="ECO:0000256" key="3">
    <source>
        <dbReference type="ARBA" id="ARBA00023027"/>
    </source>
</evidence>
<dbReference type="InterPro" id="IPR006139">
    <property type="entry name" value="D-isomer_2_OHA_DH_cat_dom"/>
</dbReference>
<evidence type="ECO:0000256" key="2">
    <source>
        <dbReference type="ARBA" id="ARBA00023002"/>
    </source>
</evidence>
<dbReference type="OrthoDB" id="9793626at2"/>
<protein>
    <submittedName>
        <fullName evidence="7">D-3-phosphoglycerate dehydrogenase</fullName>
    </submittedName>
</protein>
<dbReference type="AlphaFoldDB" id="A0A1G9CA26"/>
<feature type="domain" description="D-isomer specific 2-hydroxyacid dehydrogenase NAD-binding" evidence="6">
    <location>
        <begin position="112"/>
        <end position="287"/>
    </location>
</feature>
<dbReference type="PANTHER" id="PTHR42789">
    <property type="entry name" value="D-ISOMER SPECIFIC 2-HYDROXYACID DEHYDROGENASE FAMILY PROTEIN (AFU_ORTHOLOGUE AFUA_6G10090)"/>
    <property type="match status" value="1"/>
</dbReference>
<reference evidence="8" key="1">
    <citation type="submission" date="2016-10" db="EMBL/GenBank/DDBJ databases">
        <authorList>
            <person name="Varghese N."/>
            <person name="Submissions S."/>
        </authorList>
    </citation>
    <scope>NUCLEOTIDE SEQUENCE [LARGE SCALE GENOMIC DNA]</scope>
    <source>
        <strain evidence="8">CGMCC 1.10789</strain>
    </source>
</reference>
<evidence type="ECO:0000313" key="8">
    <source>
        <dbReference type="Proteomes" id="UP000199328"/>
    </source>
</evidence>
<gene>
    <name evidence="7" type="ORF">SAMN05216257_10325</name>
</gene>
<dbReference type="SUPFAM" id="SSF52283">
    <property type="entry name" value="Formate/glycerate dehydrogenase catalytic domain-like"/>
    <property type="match status" value="1"/>
</dbReference>
<evidence type="ECO:0000256" key="4">
    <source>
        <dbReference type="RuleBase" id="RU003719"/>
    </source>
</evidence>
<comment type="similarity">
    <text evidence="1 4">Belongs to the D-isomer specific 2-hydroxyacid dehydrogenase family.</text>
</comment>